<evidence type="ECO:0000256" key="1">
    <source>
        <dbReference type="SAM" id="SignalP"/>
    </source>
</evidence>
<keyword evidence="1" id="KW-0732">Signal</keyword>
<dbReference type="EMBL" id="AP008231">
    <property type="protein sequence ID" value="BAD79707.1"/>
    <property type="molecule type" value="Genomic_DNA"/>
</dbReference>
<organism evidence="2 3">
    <name type="scientific">Synechococcus sp. (strain ATCC 27144 / PCC 6301 / SAUG 1402/1)</name>
    <name type="common">Anacystis nidulans</name>
    <dbReference type="NCBI Taxonomy" id="269084"/>
    <lineage>
        <taxon>Bacteria</taxon>
        <taxon>Bacillati</taxon>
        <taxon>Cyanobacteriota</taxon>
        <taxon>Cyanophyceae</taxon>
        <taxon>Synechococcales</taxon>
        <taxon>Synechococcaceae</taxon>
        <taxon>Synechococcus</taxon>
    </lineage>
</organism>
<reference evidence="2 3" key="1">
    <citation type="journal article" date="2007" name="Photosyn. Res.">
        <title>Complete nucleotide sequence of the freshwater unicellular cyanobacterium Synechococcus elongatus PCC 6301 chromosome: gene content and organization.</title>
        <authorList>
            <person name="Sugita C."/>
            <person name="Ogata K."/>
            <person name="Shikata M."/>
            <person name="Jikuya H."/>
            <person name="Takano J."/>
            <person name="Furumichi M."/>
            <person name="Kanehisa M."/>
            <person name="Omata T."/>
            <person name="Sugiura M."/>
            <person name="Sugita M."/>
        </authorList>
    </citation>
    <scope>NUCLEOTIDE SEQUENCE [LARGE SCALE GENOMIC DNA]</scope>
    <source>
        <strain evidence="3">ATCC 27144 / PCC 6301 / SAUG 1402/1</strain>
    </source>
</reference>
<dbReference type="Proteomes" id="UP000001175">
    <property type="component" value="Chromosome"/>
</dbReference>
<proteinExistence type="predicted"/>
<dbReference type="AlphaFoldDB" id="A0A0H3K3S7"/>
<accession>A0A0H3K3S7</accession>
<dbReference type="KEGG" id="syc:syc1517_c"/>
<evidence type="ECO:0000313" key="3">
    <source>
        <dbReference type="Proteomes" id="UP000001175"/>
    </source>
</evidence>
<sequence length="178" mass="19330">MAVCSVMAQLRSCPRTLALLSTVVLGAIAAPASQAQQAPAAVPYQPYQVVTPPAVTPPGAPPVPLDDAFNRAYFWNSPYYFNGTNLWWNINDILGFGGFPEERIRRDGAAVNDLTRWGQDRQTSDDPVLRVADANNPFDTSLSLLPQPLAQPTPVVPVFQPAPAFQRPLPPPPVRALF</sequence>
<name>A0A0H3K3S7_SYNP6</name>
<feature type="signal peptide" evidence="1">
    <location>
        <begin position="1"/>
        <end position="29"/>
    </location>
</feature>
<protein>
    <submittedName>
        <fullName evidence="2">Uncharacterized protein</fullName>
    </submittedName>
</protein>
<evidence type="ECO:0000313" key="2">
    <source>
        <dbReference type="EMBL" id="BAD79707.1"/>
    </source>
</evidence>
<gene>
    <name evidence="2" type="ordered locus">syc1517_c</name>
</gene>
<feature type="chain" id="PRO_5002613275" evidence="1">
    <location>
        <begin position="30"/>
        <end position="178"/>
    </location>
</feature>